<dbReference type="EMBL" id="LR796230">
    <property type="protein sequence ID" value="CAB4128739.1"/>
    <property type="molecule type" value="Genomic_DNA"/>
</dbReference>
<protein>
    <submittedName>
        <fullName evidence="2">Bacteriophage/Gene transfer agent portal protein</fullName>
    </submittedName>
</protein>
<name>A0A6J5LAA1_9CAUD</name>
<gene>
    <name evidence="2" type="ORF">UFOVP114_69</name>
</gene>
<evidence type="ECO:0000256" key="1">
    <source>
        <dbReference type="SAM" id="MobiDB-lite"/>
    </source>
</evidence>
<feature type="compositionally biased region" description="Polar residues" evidence="1">
    <location>
        <begin position="58"/>
        <end position="67"/>
    </location>
</feature>
<reference evidence="2" key="1">
    <citation type="submission" date="2020-04" db="EMBL/GenBank/DDBJ databases">
        <authorList>
            <person name="Chiriac C."/>
            <person name="Salcher M."/>
            <person name="Ghai R."/>
            <person name="Kavagutti S V."/>
        </authorList>
    </citation>
    <scope>NUCLEOTIDE SEQUENCE</scope>
</reference>
<feature type="region of interest" description="Disordered" evidence="1">
    <location>
        <begin position="50"/>
        <end position="69"/>
    </location>
</feature>
<accession>A0A6J5LAA1</accession>
<sequence>MSNNPWDLFGRGGEVLVKAYTAGLRAAIQEMTDDGDDDANMVDAEVLSKAVRAPQPGQPLTTPSGRSQGAKAWEFDPLDAATAQPDVAQGITYPGSYYGVTYETLRYMGRVPPVSLITQTMINKASEYLHPRIYDSRVGYRFALKDSKAKPTKANLTRMQELSEWFYTCGDPRIQSIDNANLPVTMSKFLRDSILVDQAVLEKVRTRGGKLAGFVAADGATFRRAALSKDELARGRRSPDATAFVQVIQNRVVARFEPEDLIFFIRRPRTDLRSLGYGYPELDELVRTITNIVNTDLHNGNNFTHGVHTSSIIGLKSKMNEKAFKAFRREFYAMLSGAQNSHKTPIIQLDPDEKEDIVQVNLSNTNKEMEFEKWQARLDRIVYGLFQMDRAESGIVDGNEGQTSAMQAQGPADRISASEDRWLWPLLRKLETMFNTHIVDEIAPEYRLTFGLDEDDQNANLELAIKRVGKLTTVNEERAKLDLPPLKMPAPGSSPADWGPLDPTFINAVEQAMAAAQPQPGAPGEMPPDGGEPPPDDGQQPDGGEGGDLDPGAMVDGDGSGPSYDPEHLDGLYPGGDEGEQPGGEMSKSLKRPGKGRKLRIEVR</sequence>
<feature type="compositionally biased region" description="Low complexity" evidence="1">
    <location>
        <begin position="510"/>
        <end position="529"/>
    </location>
</feature>
<feature type="region of interest" description="Disordered" evidence="1">
    <location>
        <begin position="482"/>
        <end position="604"/>
    </location>
</feature>
<organism evidence="2">
    <name type="scientific">uncultured Caudovirales phage</name>
    <dbReference type="NCBI Taxonomy" id="2100421"/>
    <lineage>
        <taxon>Viruses</taxon>
        <taxon>Duplodnaviria</taxon>
        <taxon>Heunggongvirae</taxon>
        <taxon>Uroviricota</taxon>
        <taxon>Caudoviricetes</taxon>
        <taxon>Peduoviridae</taxon>
        <taxon>Maltschvirus</taxon>
        <taxon>Maltschvirus maltsch</taxon>
    </lineage>
</organism>
<evidence type="ECO:0000313" key="2">
    <source>
        <dbReference type="EMBL" id="CAB4128739.1"/>
    </source>
</evidence>
<proteinExistence type="predicted"/>
<feature type="compositionally biased region" description="Basic residues" evidence="1">
    <location>
        <begin position="589"/>
        <end position="598"/>
    </location>
</feature>